<name>A0A9D0Z1E6_9FIRM</name>
<dbReference type="SUPFAM" id="SSF69304">
    <property type="entry name" value="Tricorn protease N-terminal domain"/>
    <property type="match status" value="1"/>
</dbReference>
<comment type="caution">
    <text evidence="2">The sequence shown here is derived from an EMBL/GenBank/DDBJ whole genome shotgun (WGS) entry which is preliminary data.</text>
</comment>
<keyword evidence="1" id="KW-0732">Signal</keyword>
<accession>A0A9D0Z1E6</accession>
<dbReference type="EMBL" id="DVFK01000019">
    <property type="protein sequence ID" value="HIQ67149.1"/>
    <property type="molecule type" value="Genomic_DNA"/>
</dbReference>
<organism evidence="2 3">
    <name type="scientific">Candidatus Faecousia excrementigallinarum</name>
    <dbReference type="NCBI Taxonomy" id="2840806"/>
    <lineage>
        <taxon>Bacteria</taxon>
        <taxon>Bacillati</taxon>
        <taxon>Bacillota</taxon>
        <taxon>Clostridia</taxon>
        <taxon>Eubacteriales</taxon>
        <taxon>Oscillospiraceae</taxon>
        <taxon>Faecousia</taxon>
    </lineage>
</organism>
<evidence type="ECO:0000256" key="1">
    <source>
        <dbReference type="SAM" id="SignalP"/>
    </source>
</evidence>
<proteinExistence type="predicted"/>
<evidence type="ECO:0000313" key="2">
    <source>
        <dbReference type="EMBL" id="HIQ67149.1"/>
    </source>
</evidence>
<feature type="chain" id="PRO_5039291959" description="Copper amine oxidase-like N-terminal domain-containing protein" evidence="1">
    <location>
        <begin position="23"/>
        <end position="793"/>
    </location>
</feature>
<reference evidence="2" key="2">
    <citation type="journal article" date="2021" name="PeerJ">
        <title>Extensive microbial diversity within the chicken gut microbiome revealed by metagenomics and culture.</title>
        <authorList>
            <person name="Gilroy R."/>
            <person name="Ravi A."/>
            <person name="Getino M."/>
            <person name="Pursley I."/>
            <person name="Horton D.L."/>
            <person name="Alikhan N.F."/>
            <person name="Baker D."/>
            <person name="Gharbi K."/>
            <person name="Hall N."/>
            <person name="Watson M."/>
            <person name="Adriaenssens E.M."/>
            <person name="Foster-Nyarko E."/>
            <person name="Jarju S."/>
            <person name="Secka A."/>
            <person name="Antonio M."/>
            <person name="Oren A."/>
            <person name="Chaudhuri R.R."/>
            <person name="La Ragione R."/>
            <person name="Hildebrand F."/>
            <person name="Pallen M.J."/>
        </authorList>
    </citation>
    <scope>NUCLEOTIDE SEQUENCE</scope>
    <source>
        <strain evidence="2">13361</strain>
    </source>
</reference>
<protein>
    <recommendedName>
        <fullName evidence="4">Copper amine oxidase-like N-terminal domain-containing protein</fullName>
    </recommendedName>
</protein>
<dbReference type="Proteomes" id="UP000886796">
    <property type="component" value="Unassembled WGS sequence"/>
</dbReference>
<gene>
    <name evidence="2" type="ORF">IAB74_01395</name>
</gene>
<evidence type="ECO:0000313" key="3">
    <source>
        <dbReference type="Proteomes" id="UP000886796"/>
    </source>
</evidence>
<feature type="signal peptide" evidence="1">
    <location>
        <begin position="1"/>
        <end position="22"/>
    </location>
</feature>
<sequence>MKKLWKIMAVCLAVVLALPPLAVQGAESHLSEVGELTVYMEGQGTVKVPAVLYDEEIILVSPETAANLTGAELSWESDEEFVLNRDGYLVAVDTATGNIQIALAPEDGKAYGLYQGESFSLLVNQRAVFAQEEVPVVPLEQILYLMNVQWICADDRVYLYRPRETAWNVAADYISMFQSLPTTPEILGESVADHWGNSFKYGLLAFADEVNLGYLIPFAGAEIWEEGKTKESLLTLANPCENITGDLQQQAQISSEKFLGDLGKLASDIGQMGDSGAKVAEKLIKSVSTWSQVELPSDVSDFFTGVDTMGKVVTAFTIAGRSNTWTEGYLSQLSYLSEVEAPEFGEFCQVINRTAASLAGEYENYPFTAAKEIGKIIAGALGDALAGKTPFGKAVEAYNLVHTFVAANLPAVQLAEQAGDNASAAKRLSDLSALVWNQYASVLADTINLESHDSTEAIARLRLVGSLLMNTATHSYDSLYSAWKNEYLAKNPEASASEILEKAGDTMTMEELGQKLVNAQTFLTRWEETSQYDPSLLLYGDMHNLASTTVGAYREKIPPEYVKFVVLPVFSSNIAQYQGTVYTLGKALPGLTEFTMAPGSYDYICAIGFYKNRLYYACKTTGTSEISSAIYVCNPDGSDLQLIADAPVGSGKPNCTAFLIQDDRLYYGYYGEAYYDLTTGESGECWGDKDMECGTRLASHRDSYLTYAPNGQYYKGYGTITFYNKEDQTETVIYENSQMPSIQIQAVTEDYLYFTTIHKDGMNCSLMRLNLQTLQAEELDVRPAVGSGYYFAW</sequence>
<dbReference type="AlphaFoldDB" id="A0A9D0Z1E6"/>
<reference evidence="2" key="1">
    <citation type="submission" date="2020-10" db="EMBL/GenBank/DDBJ databases">
        <authorList>
            <person name="Gilroy R."/>
        </authorList>
    </citation>
    <scope>NUCLEOTIDE SEQUENCE</scope>
    <source>
        <strain evidence="2">13361</strain>
    </source>
</reference>
<evidence type="ECO:0008006" key="4">
    <source>
        <dbReference type="Google" id="ProtNLM"/>
    </source>
</evidence>